<proteinExistence type="predicted"/>
<evidence type="ECO:0000313" key="2">
    <source>
        <dbReference type="Proteomes" id="UP000469724"/>
    </source>
</evidence>
<organism evidence="1 2">
    <name type="scientific">Desulfolutivibrio sulfodismutans</name>
    <dbReference type="NCBI Taxonomy" id="63561"/>
    <lineage>
        <taxon>Bacteria</taxon>
        <taxon>Pseudomonadati</taxon>
        <taxon>Thermodesulfobacteriota</taxon>
        <taxon>Desulfovibrionia</taxon>
        <taxon>Desulfovibrionales</taxon>
        <taxon>Desulfovibrionaceae</taxon>
        <taxon>Desulfolutivibrio</taxon>
    </lineage>
</organism>
<name>A0A7K3NNX0_9BACT</name>
<dbReference type="SUPFAM" id="SSF82185">
    <property type="entry name" value="Histone H3 K4-specific methyltransferase SET7/9 N-terminal domain"/>
    <property type="match status" value="1"/>
</dbReference>
<dbReference type="RefSeq" id="WP_163302954.1">
    <property type="nucleotide sequence ID" value="NZ_JAAGRQ010000066.1"/>
</dbReference>
<sequence>MIGAAGGVVAVGSVSVDVPAGSFSSDTLVELSGRQTDPDYLGNRQSLVWTLRVEAQGWNQPLTVCLGFVGGLDREMPVALADNLIVGSDRSDVRPSLVMGRVVSGMLYVDIAPNDSESLPAANRRQDAPLDVATRREATFWRITGFETLRSDHFRLYYPASIAAHPEDIPQQILNFAESAYAKLAAMGFVTTGLRNPVNITVERGMGEVDGEVGVPLSGKGGQYMNINVEICTPEHLERLKATIGHEYFHIIQNLYNPRSALALRHPLATPNFLLLAEASSVWFEGVMLDSAAYVSQVFLNTLPDYQYGLATQADHTGIQNLGYWASGFLRYLRDARGSDAFVYDLWRNIQAQGTGTSGLSDLGALIDTEGGMTTTSAKWIAFLEKAASKSTAYSAWPTLPSSITTYLKTPADGYRPYAIFSDSIMPFSGRVWKVIFNYLESGDTDWAAVAKEADNISYALYKISSGTGYTRLGALTPGTPLHFSVGQGDAVVAVASNGDTSYPYQTAHLATVQIRLDGEPQYCLDVPPRWPMQYVGSVRTWKHLTYRHVVAEERYDNDDSTKPIFAVCYDVETGERRLGITWYLNNKKESQIEYKGDIYHGAYKKWWENGNPWDDHHYTDGELTGSYKSYLEDGTLNISGTYCDDKTGRIGEWYFYNNGSPYTCVHEICGDDPGCD</sequence>
<accession>A0A7K3NNX0</accession>
<dbReference type="EMBL" id="JAAGRQ010000066">
    <property type="protein sequence ID" value="NDY57871.1"/>
    <property type="molecule type" value="Genomic_DNA"/>
</dbReference>
<dbReference type="Gene3D" id="2.20.110.10">
    <property type="entry name" value="Histone H3 K4-specific methyltransferase SET7/9 N-terminal domain"/>
    <property type="match status" value="1"/>
</dbReference>
<comment type="caution">
    <text evidence="1">The sequence shown here is derived from an EMBL/GenBank/DDBJ whole genome shotgun (WGS) entry which is preliminary data.</text>
</comment>
<reference evidence="1 2" key="1">
    <citation type="submission" date="2020-02" db="EMBL/GenBank/DDBJ databases">
        <title>Comparative genomics of sulfur disproportionating microorganisms.</title>
        <authorList>
            <person name="Ward L.M."/>
            <person name="Bertran E."/>
            <person name="Johnston D.T."/>
        </authorList>
    </citation>
    <scope>NUCLEOTIDE SEQUENCE [LARGE SCALE GENOMIC DNA]</scope>
    <source>
        <strain evidence="1 2">DSM 3696</strain>
    </source>
</reference>
<evidence type="ECO:0000313" key="1">
    <source>
        <dbReference type="EMBL" id="NDY57871.1"/>
    </source>
</evidence>
<keyword evidence="2" id="KW-1185">Reference proteome</keyword>
<protein>
    <submittedName>
        <fullName evidence="1">Uncharacterized protein</fullName>
    </submittedName>
</protein>
<gene>
    <name evidence="1" type="ORF">G3N56_14135</name>
</gene>
<dbReference type="Proteomes" id="UP000469724">
    <property type="component" value="Unassembled WGS sequence"/>
</dbReference>
<dbReference type="AlphaFoldDB" id="A0A7K3NNX0"/>